<protein>
    <submittedName>
        <fullName evidence="3">Nedd8-activating enzyme e1 catalytic subunit</fullName>
    </submittedName>
</protein>
<reference evidence="3" key="1">
    <citation type="submission" date="2021-12" db="EMBL/GenBank/DDBJ databases">
        <title>Curvularia clavata genome.</title>
        <authorList>
            <person name="Cao Y."/>
        </authorList>
    </citation>
    <scope>NUCLEOTIDE SEQUENCE</scope>
    <source>
        <strain evidence="3">Yc1106</strain>
    </source>
</reference>
<evidence type="ECO:0000256" key="2">
    <source>
        <dbReference type="SAM" id="MobiDB-lite"/>
    </source>
</evidence>
<gene>
    <name evidence="3" type="ORF">yc1106_04316</name>
</gene>
<dbReference type="AlphaFoldDB" id="A0A9Q8Z7H9"/>
<dbReference type="EMBL" id="CP089276">
    <property type="protein sequence ID" value="USP77042.1"/>
    <property type="molecule type" value="Genomic_DNA"/>
</dbReference>
<dbReference type="VEuPathDB" id="FungiDB:yc1106_04316"/>
<keyword evidence="4" id="KW-1185">Reference proteome</keyword>
<evidence type="ECO:0000313" key="4">
    <source>
        <dbReference type="Proteomes" id="UP001056012"/>
    </source>
</evidence>
<dbReference type="InterPro" id="IPR018860">
    <property type="entry name" value="APC_suCDC26"/>
</dbReference>
<feature type="region of interest" description="Disordered" evidence="2">
    <location>
        <begin position="22"/>
        <end position="63"/>
    </location>
</feature>
<dbReference type="Proteomes" id="UP001056012">
    <property type="component" value="Chromosome 3"/>
</dbReference>
<sequence length="63" mass="7142">MLRRAPTTITLTQSDIDQWEATRQRKMHEAQQQQQQEEASAVNEAKAKQRSKKDRIMGSGGSA</sequence>
<feature type="compositionally biased region" description="Low complexity" evidence="2">
    <location>
        <begin position="30"/>
        <end position="44"/>
    </location>
</feature>
<proteinExistence type="predicted"/>
<accession>A0A9Q8Z7H9</accession>
<dbReference type="Pfam" id="PF10471">
    <property type="entry name" value="ANAPC_CDC26"/>
    <property type="match status" value="1"/>
</dbReference>
<dbReference type="GO" id="GO:0005680">
    <property type="term" value="C:anaphase-promoting complex"/>
    <property type="evidence" value="ECO:0007669"/>
    <property type="project" value="InterPro"/>
</dbReference>
<evidence type="ECO:0000256" key="1">
    <source>
        <dbReference type="ARBA" id="ARBA00022786"/>
    </source>
</evidence>
<name>A0A9Q8Z7H9_CURCL</name>
<dbReference type="GO" id="GO:0031145">
    <property type="term" value="P:anaphase-promoting complex-dependent catabolic process"/>
    <property type="evidence" value="ECO:0007669"/>
    <property type="project" value="InterPro"/>
</dbReference>
<evidence type="ECO:0000313" key="3">
    <source>
        <dbReference type="EMBL" id="USP77042.1"/>
    </source>
</evidence>
<keyword evidence="1" id="KW-0833">Ubl conjugation pathway</keyword>
<organism evidence="3 4">
    <name type="scientific">Curvularia clavata</name>
    <dbReference type="NCBI Taxonomy" id="95742"/>
    <lineage>
        <taxon>Eukaryota</taxon>
        <taxon>Fungi</taxon>
        <taxon>Dikarya</taxon>
        <taxon>Ascomycota</taxon>
        <taxon>Pezizomycotina</taxon>
        <taxon>Dothideomycetes</taxon>
        <taxon>Pleosporomycetidae</taxon>
        <taxon>Pleosporales</taxon>
        <taxon>Pleosporineae</taxon>
        <taxon>Pleosporaceae</taxon>
        <taxon>Curvularia</taxon>
    </lineage>
</organism>